<keyword evidence="3" id="KW-0245">EGF-like domain</keyword>
<dbReference type="CDD" id="cd00087">
    <property type="entry name" value="FReD"/>
    <property type="match status" value="1"/>
</dbReference>
<feature type="compositionally biased region" description="Pro residues" evidence="7">
    <location>
        <begin position="1"/>
        <end position="32"/>
    </location>
</feature>
<dbReference type="Pfam" id="PF00147">
    <property type="entry name" value="Fibrinogen_C"/>
    <property type="match status" value="1"/>
</dbReference>
<proteinExistence type="predicted"/>
<dbReference type="GO" id="GO:0031175">
    <property type="term" value="P:neuron projection development"/>
    <property type="evidence" value="ECO:0007669"/>
    <property type="project" value="TreeGrafter"/>
</dbReference>
<dbReference type="Pfam" id="PF00041">
    <property type="entry name" value="fn3"/>
    <property type="match status" value="3"/>
</dbReference>
<dbReference type="CDD" id="cd00063">
    <property type="entry name" value="FN3"/>
    <property type="match status" value="3"/>
</dbReference>
<comment type="subcellular location">
    <subcellularLocation>
        <location evidence="1">Secreted</location>
        <location evidence="1">Extracellular space</location>
        <location evidence="1">Extracellular matrix</location>
    </subcellularLocation>
</comment>
<evidence type="ECO:0008006" key="12">
    <source>
        <dbReference type="Google" id="ProtNLM"/>
    </source>
</evidence>
<dbReference type="InterPro" id="IPR036056">
    <property type="entry name" value="Fibrinogen-like_C"/>
</dbReference>
<dbReference type="SUPFAM" id="SSF56496">
    <property type="entry name" value="Fibrinogen C-terminal domain-like"/>
    <property type="match status" value="1"/>
</dbReference>
<feature type="domain" description="Fibronectin type-III" evidence="8">
    <location>
        <begin position="212"/>
        <end position="299"/>
    </location>
</feature>
<evidence type="ECO:0000256" key="5">
    <source>
        <dbReference type="ARBA" id="ARBA00022737"/>
    </source>
</evidence>
<evidence type="ECO:0000256" key="4">
    <source>
        <dbReference type="ARBA" id="ARBA00022729"/>
    </source>
</evidence>
<dbReference type="PROSITE" id="PS00514">
    <property type="entry name" value="FIBRINOGEN_C_1"/>
    <property type="match status" value="1"/>
</dbReference>
<evidence type="ECO:0000259" key="8">
    <source>
        <dbReference type="PROSITE" id="PS50853"/>
    </source>
</evidence>
<dbReference type="Proteomes" id="UP000694558">
    <property type="component" value="Chromosome 22"/>
</dbReference>
<dbReference type="FunFam" id="3.90.215.10:FF:000001">
    <property type="entry name" value="Tenascin isoform 1"/>
    <property type="match status" value="1"/>
</dbReference>
<dbReference type="InterPro" id="IPR050991">
    <property type="entry name" value="ECM_Regulatory_Proteins"/>
</dbReference>
<feature type="domain" description="Fibrinogen C-terminal" evidence="9">
    <location>
        <begin position="296"/>
        <end position="509"/>
    </location>
</feature>
<sequence length="516" mass="56385">LIPSPLHPLTPSPLTPSPLHPLTPLPVTPSPPRHTRPEPPTDIVFSEVTENSLTVSWTKPKSPVSGFKVTYTHSEDGEPVSVSLDSEDSSLGLSQLAPGSTYEVSILSILGLDESDPVDDVVRTLPDPPTHLRAVNVTDTKALLLWRPALAAIDKYALVYSSGPGEITVSGNAAEQQLSDLEGSTTYTVTITSQQGGDESSPASTSFTTSDEPRDLRADHVTPRTALLSWKPPAQPAGSYRLTSDFHSDQELTVDSSETQFNLTRLQPGATYTVQLQAEAGGRYTSTASTEFTTGTLRFPFPTDCSQELLNGIRTSGQVEIFPQGKQATPTAVYCDMETDGGGWTVFQRRRDGSVDFYRGWAEYARGFGDLSGEFWLGLESLHNLTSMTRMSLRVDLRDGDDSAFAKYSTFEVARRNYKLSVGGYSGTAGDSLSYHNNRVFSTKDRDPAPFITRCAMSYRGGWWYKNCHQANLNGLYGIDVKHQGLIWTSWKGKDVSVAFTEMKMRPASFSPPARG</sequence>
<reference evidence="10" key="2">
    <citation type="submission" date="2025-08" db="UniProtKB">
        <authorList>
            <consortium name="Ensembl"/>
        </authorList>
    </citation>
    <scope>IDENTIFICATION</scope>
</reference>
<evidence type="ECO:0000256" key="6">
    <source>
        <dbReference type="ARBA" id="ARBA00023157"/>
    </source>
</evidence>
<dbReference type="AlphaFoldDB" id="A0A8D3AU09"/>
<feature type="domain" description="Fibronectin type-III" evidence="8">
    <location>
        <begin position="39"/>
        <end position="128"/>
    </location>
</feature>
<name>A0A8D3AU09_SCOMX</name>
<accession>A0A8D3AU09</accession>
<protein>
    <recommendedName>
        <fullName evidence="12">Tenascin-like</fullName>
    </recommendedName>
</protein>
<dbReference type="GeneTree" id="ENSGT00940000155565"/>
<dbReference type="Gene3D" id="2.60.40.10">
    <property type="entry name" value="Immunoglobulins"/>
    <property type="match status" value="3"/>
</dbReference>
<dbReference type="InterPro" id="IPR014716">
    <property type="entry name" value="Fibrinogen_a/b/g_C_1"/>
</dbReference>
<keyword evidence="2" id="KW-0964">Secreted</keyword>
<dbReference type="Gene3D" id="3.90.215.10">
    <property type="entry name" value="Gamma Fibrinogen, chain A, domain 1"/>
    <property type="match status" value="1"/>
</dbReference>
<feature type="region of interest" description="Disordered" evidence="7">
    <location>
        <begin position="1"/>
        <end position="41"/>
    </location>
</feature>
<keyword evidence="5" id="KW-0677">Repeat</keyword>
<dbReference type="SMART" id="SM00186">
    <property type="entry name" value="FBG"/>
    <property type="match status" value="1"/>
</dbReference>
<feature type="region of interest" description="Disordered" evidence="7">
    <location>
        <begin position="192"/>
        <end position="217"/>
    </location>
</feature>
<dbReference type="GO" id="GO:0030155">
    <property type="term" value="P:regulation of cell adhesion"/>
    <property type="evidence" value="ECO:0007669"/>
    <property type="project" value="TreeGrafter"/>
</dbReference>
<keyword evidence="2" id="KW-0272">Extracellular matrix</keyword>
<keyword evidence="6" id="KW-1015">Disulfide bond</keyword>
<dbReference type="NCBIfam" id="NF040941">
    <property type="entry name" value="GGGWT_bact"/>
    <property type="match status" value="1"/>
</dbReference>
<evidence type="ECO:0000256" key="7">
    <source>
        <dbReference type="SAM" id="MobiDB-lite"/>
    </source>
</evidence>
<dbReference type="PANTHER" id="PTHR46708:SF1">
    <property type="entry name" value="TENASCIN"/>
    <property type="match status" value="1"/>
</dbReference>
<dbReference type="PANTHER" id="PTHR46708">
    <property type="entry name" value="TENASCIN"/>
    <property type="match status" value="1"/>
</dbReference>
<dbReference type="PROSITE" id="PS50853">
    <property type="entry name" value="FN3"/>
    <property type="match status" value="3"/>
</dbReference>
<organism evidence="10 11">
    <name type="scientific">Scophthalmus maximus</name>
    <name type="common">Turbot</name>
    <name type="synonym">Psetta maxima</name>
    <dbReference type="NCBI Taxonomy" id="52904"/>
    <lineage>
        <taxon>Eukaryota</taxon>
        <taxon>Metazoa</taxon>
        <taxon>Chordata</taxon>
        <taxon>Craniata</taxon>
        <taxon>Vertebrata</taxon>
        <taxon>Euteleostomi</taxon>
        <taxon>Actinopterygii</taxon>
        <taxon>Neopterygii</taxon>
        <taxon>Teleostei</taxon>
        <taxon>Neoteleostei</taxon>
        <taxon>Acanthomorphata</taxon>
        <taxon>Carangaria</taxon>
        <taxon>Pleuronectiformes</taxon>
        <taxon>Pleuronectoidei</taxon>
        <taxon>Scophthalmidae</taxon>
        <taxon>Scophthalmus</taxon>
    </lineage>
</organism>
<dbReference type="SUPFAM" id="SSF49265">
    <property type="entry name" value="Fibronectin type III"/>
    <property type="match status" value="2"/>
</dbReference>
<dbReference type="InterPro" id="IPR002181">
    <property type="entry name" value="Fibrinogen_a/b/g_C_dom"/>
</dbReference>
<dbReference type="SMART" id="SM00060">
    <property type="entry name" value="FN3"/>
    <property type="match status" value="3"/>
</dbReference>
<dbReference type="InterPro" id="IPR013783">
    <property type="entry name" value="Ig-like_fold"/>
</dbReference>
<dbReference type="InterPro" id="IPR036116">
    <property type="entry name" value="FN3_sf"/>
</dbReference>
<dbReference type="Ensembl" id="ENSSMAT00000023763.2">
    <property type="protein sequence ID" value="ENSSMAP00000023497.2"/>
    <property type="gene ID" value="ENSSMAG00000014097.2"/>
</dbReference>
<evidence type="ECO:0000256" key="1">
    <source>
        <dbReference type="ARBA" id="ARBA00004498"/>
    </source>
</evidence>
<feature type="domain" description="Fibronectin type-III" evidence="8">
    <location>
        <begin position="129"/>
        <end position="211"/>
    </location>
</feature>
<evidence type="ECO:0000259" key="9">
    <source>
        <dbReference type="PROSITE" id="PS51406"/>
    </source>
</evidence>
<evidence type="ECO:0000313" key="10">
    <source>
        <dbReference type="Ensembl" id="ENSSMAP00000023497.2"/>
    </source>
</evidence>
<reference evidence="10" key="1">
    <citation type="submission" date="2023-05" db="EMBL/GenBank/DDBJ databases">
        <title>High-quality long-read genome of Scophthalmus maximus.</title>
        <authorList>
            <person name="Lien S."/>
            <person name="Martinez P."/>
        </authorList>
    </citation>
    <scope>NUCLEOTIDE SEQUENCE [LARGE SCALE GENOMIC DNA]</scope>
</reference>
<evidence type="ECO:0000313" key="11">
    <source>
        <dbReference type="Proteomes" id="UP000694558"/>
    </source>
</evidence>
<feature type="compositionally biased region" description="Polar residues" evidence="7">
    <location>
        <begin position="192"/>
        <end position="210"/>
    </location>
</feature>
<dbReference type="InterPro" id="IPR003961">
    <property type="entry name" value="FN3_dom"/>
</dbReference>
<evidence type="ECO:0000256" key="2">
    <source>
        <dbReference type="ARBA" id="ARBA00022530"/>
    </source>
</evidence>
<evidence type="ECO:0000256" key="3">
    <source>
        <dbReference type="ARBA" id="ARBA00022536"/>
    </source>
</evidence>
<dbReference type="GO" id="GO:0005615">
    <property type="term" value="C:extracellular space"/>
    <property type="evidence" value="ECO:0007669"/>
    <property type="project" value="TreeGrafter"/>
</dbReference>
<dbReference type="PROSITE" id="PS51406">
    <property type="entry name" value="FIBRINOGEN_C_2"/>
    <property type="match status" value="1"/>
</dbReference>
<keyword evidence="4" id="KW-0732">Signal</keyword>
<dbReference type="InterPro" id="IPR020837">
    <property type="entry name" value="Fibrinogen_CS"/>
</dbReference>